<proteinExistence type="predicted"/>
<sequence length="188" mass="21526">MKQAFSSGSDSSFSSMNACKLPSFSYIDLHCFIMSLSSLSLEVRDFFDTELSMDDWPTELPEFFLLRPASALLFLNLKFLLGEKDALNKLLSRMERASDVFDCSAGLFLNSLEHKRHLKLLTKLRRELLSGRRLSFFMSWLLGVESFGVDTATSVLSGVCSFSSLVVSRLASLMPWILFMWWRKKLYE</sequence>
<evidence type="ECO:0000313" key="1">
    <source>
        <dbReference type="EMBL" id="RNA40105.1"/>
    </source>
</evidence>
<keyword evidence="2" id="KW-1185">Reference proteome</keyword>
<reference evidence="1 2" key="1">
    <citation type="journal article" date="2018" name="Sci. Rep.">
        <title>Genomic signatures of local adaptation to the degree of environmental predictability in rotifers.</title>
        <authorList>
            <person name="Franch-Gras L."/>
            <person name="Hahn C."/>
            <person name="Garcia-Roger E.M."/>
            <person name="Carmona M.J."/>
            <person name="Serra M."/>
            <person name="Gomez A."/>
        </authorList>
    </citation>
    <scope>NUCLEOTIDE SEQUENCE [LARGE SCALE GENOMIC DNA]</scope>
    <source>
        <strain evidence="1">HYR1</strain>
    </source>
</reference>
<protein>
    <submittedName>
        <fullName evidence="1">Uncharacterized protein</fullName>
    </submittedName>
</protein>
<dbReference type="Proteomes" id="UP000276133">
    <property type="component" value="Unassembled WGS sequence"/>
</dbReference>
<name>A0A3M7SWP2_BRAPC</name>
<dbReference type="AlphaFoldDB" id="A0A3M7SWP2"/>
<organism evidence="1 2">
    <name type="scientific">Brachionus plicatilis</name>
    <name type="common">Marine rotifer</name>
    <name type="synonym">Brachionus muelleri</name>
    <dbReference type="NCBI Taxonomy" id="10195"/>
    <lineage>
        <taxon>Eukaryota</taxon>
        <taxon>Metazoa</taxon>
        <taxon>Spiralia</taxon>
        <taxon>Gnathifera</taxon>
        <taxon>Rotifera</taxon>
        <taxon>Eurotatoria</taxon>
        <taxon>Monogononta</taxon>
        <taxon>Pseudotrocha</taxon>
        <taxon>Ploima</taxon>
        <taxon>Brachionidae</taxon>
        <taxon>Brachionus</taxon>
    </lineage>
</organism>
<comment type="caution">
    <text evidence="1">The sequence shown here is derived from an EMBL/GenBank/DDBJ whole genome shotgun (WGS) entry which is preliminary data.</text>
</comment>
<dbReference type="EMBL" id="REGN01000677">
    <property type="protein sequence ID" value="RNA40105.1"/>
    <property type="molecule type" value="Genomic_DNA"/>
</dbReference>
<accession>A0A3M7SWP2</accession>
<evidence type="ECO:0000313" key="2">
    <source>
        <dbReference type="Proteomes" id="UP000276133"/>
    </source>
</evidence>
<gene>
    <name evidence="1" type="ORF">BpHYR1_005996</name>
</gene>